<proteinExistence type="predicted"/>
<evidence type="ECO:0000313" key="3">
    <source>
        <dbReference type="Proteomes" id="UP000324832"/>
    </source>
</evidence>
<sequence>MLCELATEHAGHATAAAEQSRILLAQAAAEMTRLENENLCLQQQLSLLRQENEELTMNVAKQSSLLDKLKKDAEQIHSKPKSPQVVRKSHKIGKENSQTLISPLRERNH</sequence>
<name>A0A5E4R0G5_9NEOP</name>
<dbReference type="Pfam" id="PF19717">
    <property type="entry name" value="DUF6212"/>
    <property type="match status" value="1"/>
</dbReference>
<evidence type="ECO:0000256" key="1">
    <source>
        <dbReference type="SAM" id="MobiDB-lite"/>
    </source>
</evidence>
<reference evidence="2 3" key="1">
    <citation type="submission" date="2017-07" db="EMBL/GenBank/DDBJ databases">
        <authorList>
            <person name="Talla V."/>
            <person name="Backstrom N."/>
        </authorList>
    </citation>
    <scope>NUCLEOTIDE SEQUENCE [LARGE SCALE GENOMIC DNA]</scope>
</reference>
<dbReference type="InterPro" id="IPR046184">
    <property type="entry name" value="DUF6212"/>
</dbReference>
<protein>
    <submittedName>
        <fullName evidence="2">Uncharacterized protein</fullName>
    </submittedName>
</protein>
<accession>A0A5E4R0G5</accession>
<evidence type="ECO:0000313" key="2">
    <source>
        <dbReference type="EMBL" id="VVD03416.1"/>
    </source>
</evidence>
<gene>
    <name evidence="2" type="ORF">LSINAPIS_LOCUS13422</name>
</gene>
<dbReference type="AlphaFoldDB" id="A0A5E4R0G5"/>
<organism evidence="2 3">
    <name type="scientific">Leptidea sinapis</name>
    <dbReference type="NCBI Taxonomy" id="189913"/>
    <lineage>
        <taxon>Eukaryota</taxon>
        <taxon>Metazoa</taxon>
        <taxon>Ecdysozoa</taxon>
        <taxon>Arthropoda</taxon>
        <taxon>Hexapoda</taxon>
        <taxon>Insecta</taxon>
        <taxon>Pterygota</taxon>
        <taxon>Neoptera</taxon>
        <taxon>Endopterygota</taxon>
        <taxon>Lepidoptera</taxon>
        <taxon>Glossata</taxon>
        <taxon>Ditrysia</taxon>
        <taxon>Papilionoidea</taxon>
        <taxon>Pieridae</taxon>
        <taxon>Dismorphiinae</taxon>
        <taxon>Leptidea</taxon>
    </lineage>
</organism>
<dbReference type="EMBL" id="FZQP02006771">
    <property type="protein sequence ID" value="VVD03416.1"/>
    <property type="molecule type" value="Genomic_DNA"/>
</dbReference>
<feature type="region of interest" description="Disordered" evidence="1">
    <location>
        <begin position="70"/>
        <end position="109"/>
    </location>
</feature>
<keyword evidence="3" id="KW-1185">Reference proteome</keyword>
<dbReference type="Proteomes" id="UP000324832">
    <property type="component" value="Unassembled WGS sequence"/>
</dbReference>